<sequence>MVWLAGAAWAQRRVGRPPTPVTLAASAPFVAAAGWLGAGALREFALARTTFHPEHPDRATTLVTTGPNALTRNPMYLGMASLLLGHAVARRSPVALLPVAGFVAAIDRWQVPAEERALAARFEGYADYVARVPRWL</sequence>
<dbReference type="Gene3D" id="1.20.120.1630">
    <property type="match status" value="1"/>
</dbReference>
<evidence type="ECO:0000256" key="3">
    <source>
        <dbReference type="ARBA" id="ARBA00022989"/>
    </source>
</evidence>
<organism evidence="5 6">
    <name type="scientific">Ornithinimicrobium pekingense</name>
    <dbReference type="NCBI Taxonomy" id="384677"/>
    <lineage>
        <taxon>Bacteria</taxon>
        <taxon>Bacillati</taxon>
        <taxon>Actinomycetota</taxon>
        <taxon>Actinomycetes</taxon>
        <taxon>Micrococcales</taxon>
        <taxon>Ornithinimicrobiaceae</taxon>
        <taxon>Ornithinimicrobium</taxon>
    </lineage>
</organism>
<gene>
    <name evidence="5" type="ORF">GCM10011509_28880</name>
</gene>
<evidence type="ECO:0000256" key="2">
    <source>
        <dbReference type="ARBA" id="ARBA00022692"/>
    </source>
</evidence>
<comment type="subcellular location">
    <subcellularLocation>
        <location evidence="1">Endomembrane system</location>
        <topology evidence="1">Multi-pass membrane protein</topology>
    </subcellularLocation>
</comment>
<reference evidence="6" key="1">
    <citation type="journal article" date="2019" name="Int. J. Syst. Evol. Microbiol.">
        <title>The Global Catalogue of Microorganisms (GCM) 10K type strain sequencing project: providing services to taxonomists for standard genome sequencing and annotation.</title>
        <authorList>
            <consortium name="The Broad Institute Genomics Platform"/>
            <consortium name="The Broad Institute Genome Sequencing Center for Infectious Disease"/>
            <person name="Wu L."/>
            <person name="Ma J."/>
        </authorList>
    </citation>
    <scope>NUCLEOTIDE SEQUENCE [LARGE SCALE GENOMIC DNA]</scope>
    <source>
        <strain evidence="6">CGMCC 1.5362</strain>
    </source>
</reference>
<evidence type="ECO:0000256" key="1">
    <source>
        <dbReference type="ARBA" id="ARBA00004127"/>
    </source>
</evidence>
<dbReference type="Pfam" id="PF04191">
    <property type="entry name" value="PEMT"/>
    <property type="match status" value="1"/>
</dbReference>
<evidence type="ECO:0000313" key="6">
    <source>
        <dbReference type="Proteomes" id="UP000662111"/>
    </source>
</evidence>
<name>A0ABQ2FE23_9MICO</name>
<evidence type="ECO:0000256" key="4">
    <source>
        <dbReference type="ARBA" id="ARBA00023136"/>
    </source>
</evidence>
<dbReference type="Proteomes" id="UP000662111">
    <property type="component" value="Unassembled WGS sequence"/>
</dbReference>
<evidence type="ECO:0008006" key="7">
    <source>
        <dbReference type="Google" id="ProtNLM"/>
    </source>
</evidence>
<keyword evidence="6" id="KW-1185">Reference proteome</keyword>
<protein>
    <recommendedName>
        <fullName evidence="7">Isoprenylcysteine carboxylmethyltransferase family protein</fullName>
    </recommendedName>
</protein>
<keyword evidence="4" id="KW-0472">Membrane</keyword>
<keyword evidence="2" id="KW-0812">Transmembrane</keyword>
<evidence type="ECO:0000313" key="5">
    <source>
        <dbReference type="EMBL" id="GGK78544.1"/>
    </source>
</evidence>
<dbReference type="InterPro" id="IPR007318">
    <property type="entry name" value="Phopholipid_MeTrfase"/>
</dbReference>
<comment type="caution">
    <text evidence="5">The sequence shown here is derived from an EMBL/GenBank/DDBJ whole genome shotgun (WGS) entry which is preliminary data.</text>
</comment>
<proteinExistence type="predicted"/>
<keyword evidence="3" id="KW-1133">Transmembrane helix</keyword>
<accession>A0ABQ2FE23</accession>
<dbReference type="EMBL" id="BMLB01000006">
    <property type="protein sequence ID" value="GGK78544.1"/>
    <property type="molecule type" value="Genomic_DNA"/>
</dbReference>